<evidence type="ECO:0000256" key="2">
    <source>
        <dbReference type="SAM" id="Phobius"/>
    </source>
</evidence>
<dbReference type="EMBL" id="SUMG01000006">
    <property type="protein sequence ID" value="NBG88229.1"/>
    <property type="molecule type" value="Genomic_DNA"/>
</dbReference>
<evidence type="ECO:0000313" key="4">
    <source>
        <dbReference type="Proteomes" id="UP000449710"/>
    </source>
</evidence>
<keyword evidence="2" id="KW-0472">Membrane</keyword>
<dbReference type="Proteomes" id="UP000449710">
    <property type="component" value="Unassembled WGS sequence"/>
</dbReference>
<accession>A0AA44BDE2</accession>
<gene>
    <name evidence="3" type="ORF">ISALK_06920</name>
</gene>
<name>A0AA44BDE2_9CLOT</name>
<dbReference type="AlphaFoldDB" id="A0AA44BDE2"/>
<keyword evidence="2" id="KW-0812">Transmembrane</keyword>
<protein>
    <submittedName>
        <fullName evidence="3">Uncharacterized protein</fullName>
    </submittedName>
</protein>
<feature type="transmembrane region" description="Helical" evidence="2">
    <location>
        <begin position="61"/>
        <end position="86"/>
    </location>
</feature>
<proteinExistence type="predicted"/>
<keyword evidence="4" id="KW-1185">Reference proteome</keyword>
<reference evidence="3 4" key="1">
    <citation type="submission" date="2019-04" db="EMBL/GenBank/DDBJ databases">
        <title>Isachenkonia alkalipeptolytica gen. nov. sp. nov. a new anaerobic, alkiliphilic organothrophic bacterium capable to reduce synthesized ferrihydrite isolated from a soda lake.</title>
        <authorList>
            <person name="Toshchakov S.V."/>
            <person name="Zavarzina D.G."/>
            <person name="Zhilina T.N."/>
            <person name="Kostrikina N.A."/>
            <person name="Kublanov I.V."/>
        </authorList>
    </citation>
    <scope>NUCLEOTIDE SEQUENCE [LARGE SCALE GENOMIC DNA]</scope>
    <source>
        <strain evidence="3 4">Z-1701</strain>
    </source>
</reference>
<feature type="region of interest" description="Disordered" evidence="1">
    <location>
        <begin position="23"/>
        <end position="43"/>
    </location>
</feature>
<dbReference type="RefSeq" id="WP_160720557.1">
    <property type="nucleotide sequence ID" value="NZ_SUMG01000006.1"/>
</dbReference>
<sequence>MMKKIFTLGNWYILMNETPADEIKTSPQDDALPTGVYPPDSVDRSPCTHKNLGIFFRCRSIFTWIIWLALITGIIANGSNAVRALLCYFRVKRKQTEG</sequence>
<comment type="caution">
    <text evidence="3">The sequence shown here is derived from an EMBL/GenBank/DDBJ whole genome shotgun (WGS) entry which is preliminary data.</text>
</comment>
<keyword evidence="2" id="KW-1133">Transmembrane helix</keyword>
<organism evidence="3 4">
    <name type="scientific">Isachenkonia alkalipeptolytica</name>
    <dbReference type="NCBI Taxonomy" id="2565777"/>
    <lineage>
        <taxon>Bacteria</taxon>
        <taxon>Bacillati</taxon>
        <taxon>Bacillota</taxon>
        <taxon>Clostridia</taxon>
        <taxon>Eubacteriales</taxon>
        <taxon>Clostridiaceae</taxon>
        <taxon>Isachenkonia</taxon>
    </lineage>
</organism>
<evidence type="ECO:0000313" key="3">
    <source>
        <dbReference type="EMBL" id="NBG88229.1"/>
    </source>
</evidence>
<evidence type="ECO:0000256" key="1">
    <source>
        <dbReference type="SAM" id="MobiDB-lite"/>
    </source>
</evidence>